<accession>A0A2U3DZ85</accession>
<evidence type="ECO:0000256" key="1">
    <source>
        <dbReference type="SAM" id="MobiDB-lite"/>
    </source>
</evidence>
<feature type="compositionally biased region" description="Low complexity" evidence="1">
    <location>
        <begin position="222"/>
        <end position="236"/>
    </location>
</feature>
<feature type="region of interest" description="Disordered" evidence="1">
    <location>
        <begin position="219"/>
        <end position="261"/>
    </location>
</feature>
<sequence>MSVSRSVTATDAIMLIHPSSLGRVGWMDGWMNATPAHARRAEHLLARTVSASSAAMRCPAWTDPVHMCTSYVLLHSTRAPRRVKSRSSRSATLVILLGCHDDDGMETGARDQGRRHTHTHRHILRAYIRVHTHTYTTAAAALANCIQLVNLCRRQRNHGAPSVPSHHLPTGGDAESTHAPRTSWTAPAQYVPTHVLRTTSRRASCVFRTVTLATLSQSTAAPVSRPSLHHSVSSHLGGTAQQHAPGQTFTPPRSPPRLPPDAAPCAWALYQPATWFLATSSARRGRHDASQPAPASVGLFGASTPGFASPSSRRVRAAVPPTPHIRTS</sequence>
<organism evidence="2 3">
    <name type="scientific">Purpureocillium lilacinum</name>
    <name type="common">Paecilomyces lilacinus</name>
    <dbReference type="NCBI Taxonomy" id="33203"/>
    <lineage>
        <taxon>Eukaryota</taxon>
        <taxon>Fungi</taxon>
        <taxon>Dikarya</taxon>
        <taxon>Ascomycota</taxon>
        <taxon>Pezizomycotina</taxon>
        <taxon>Sordariomycetes</taxon>
        <taxon>Hypocreomycetidae</taxon>
        <taxon>Hypocreales</taxon>
        <taxon>Ophiocordycipitaceae</taxon>
        <taxon>Purpureocillium</taxon>
    </lineage>
</organism>
<evidence type="ECO:0000313" key="3">
    <source>
        <dbReference type="Proteomes" id="UP000245956"/>
    </source>
</evidence>
<dbReference type="AlphaFoldDB" id="A0A2U3DZ85"/>
<gene>
    <name evidence="2" type="ORF">PCL_02924</name>
</gene>
<dbReference type="EMBL" id="LCWV01000018">
    <property type="protein sequence ID" value="PWI67570.1"/>
    <property type="molecule type" value="Genomic_DNA"/>
</dbReference>
<feature type="region of interest" description="Disordered" evidence="1">
    <location>
        <begin position="304"/>
        <end position="328"/>
    </location>
</feature>
<reference evidence="2 3" key="1">
    <citation type="journal article" date="2016" name="Front. Microbiol.">
        <title>Genome and transcriptome sequences reveal the specific parasitism of the nematophagous Purpureocillium lilacinum 36-1.</title>
        <authorList>
            <person name="Xie J."/>
            <person name="Li S."/>
            <person name="Mo C."/>
            <person name="Xiao X."/>
            <person name="Peng D."/>
            <person name="Wang G."/>
            <person name="Xiao Y."/>
        </authorList>
    </citation>
    <scope>NUCLEOTIDE SEQUENCE [LARGE SCALE GENOMIC DNA]</scope>
    <source>
        <strain evidence="2 3">36-1</strain>
    </source>
</reference>
<name>A0A2U3DZ85_PURLI</name>
<evidence type="ECO:0000313" key="2">
    <source>
        <dbReference type="EMBL" id="PWI67570.1"/>
    </source>
</evidence>
<protein>
    <submittedName>
        <fullName evidence="2">Uncharacterized protein</fullName>
    </submittedName>
</protein>
<feature type="region of interest" description="Disordered" evidence="1">
    <location>
        <begin position="157"/>
        <end position="182"/>
    </location>
</feature>
<proteinExistence type="predicted"/>
<feature type="compositionally biased region" description="Pro residues" evidence="1">
    <location>
        <begin position="252"/>
        <end position="261"/>
    </location>
</feature>
<comment type="caution">
    <text evidence="2">The sequence shown here is derived from an EMBL/GenBank/DDBJ whole genome shotgun (WGS) entry which is preliminary data.</text>
</comment>
<feature type="compositionally biased region" description="Polar residues" evidence="1">
    <location>
        <begin position="239"/>
        <end position="250"/>
    </location>
</feature>
<dbReference type="Proteomes" id="UP000245956">
    <property type="component" value="Unassembled WGS sequence"/>
</dbReference>